<gene>
    <name evidence="3" type="ORF">JAN5088_03310</name>
</gene>
<dbReference type="Proteomes" id="UP000048908">
    <property type="component" value="Unassembled WGS sequence"/>
</dbReference>
<reference evidence="3 4" key="1">
    <citation type="submission" date="2015-07" db="EMBL/GenBank/DDBJ databases">
        <authorList>
            <person name="Noorani M."/>
        </authorList>
    </citation>
    <scope>NUCLEOTIDE SEQUENCE [LARGE SCALE GENOMIC DNA]</scope>
    <source>
        <strain evidence="3 4">CECT 5088</strain>
    </source>
</reference>
<evidence type="ECO:0000256" key="1">
    <source>
        <dbReference type="SAM" id="MobiDB-lite"/>
    </source>
</evidence>
<name>A0A0M6XX66_9RHOB</name>
<accession>A0A0M6XX66</accession>
<feature type="region of interest" description="Disordered" evidence="1">
    <location>
        <begin position="95"/>
        <end position="115"/>
    </location>
</feature>
<feature type="chain" id="PRO_5005807529" evidence="2">
    <location>
        <begin position="25"/>
        <end position="115"/>
    </location>
</feature>
<evidence type="ECO:0000313" key="3">
    <source>
        <dbReference type="EMBL" id="CTQ34514.1"/>
    </source>
</evidence>
<organism evidence="3 4">
    <name type="scientific">Jannaschia rubra</name>
    <dbReference type="NCBI Taxonomy" id="282197"/>
    <lineage>
        <taxon>Bacteria</taxon>
        <taxon>Pseudomonadati</taxon>
        <taxon>Pseudomonadota</taxon>
        <taxon>Alphaproteobacteria</taxon>
        <taxon>Rhodobacterales</taxon>
        <taxon>Roseobacteraceae</taxon>
        <taxon>Jannaschia</taxon>
    </lineage>
</organism>
<dbReference type="AlphaFoldDB" id="A0A0M6XX66"/>
<keyword evidence="4" id="KW-1185">Reference proteome</keyword>
<dbReference type="OrthoDB" id="7745832at2"/>
<evidence type="ECO:0000256" key="2">
    <source>
        <dbReference type="SAM" id="SignalP"/>
    </source>
</evidence>
<dbReference type="RefSeq" id="WP_055683879.1">
    <property type="nucleotide sequence ID" value="NZ_CXPG01000022.1"/>
</dbReference>
<protein>
    <submittedName>
        <fullName evidence="3">Uncharacterized protein</fullName>
    </submittedName>
</protein>
<evidence type="ECO:0000313" key="4">
    <source>
        <dbReference type="Proteomes" id="UP000048908"/>
    </source>
</evidence>
<proteinExistence type="predicted"/>
<sequence length="115" mass="11306">MRLIASLILATVLAAFAASSVVHAAGSAGMAAEMVASGATVAEMADCEACGDGESGANGIACDFVCGAGGFAAVPAPAQTGSVFQETSEALGHTLPRDFRGLTSPPAKEPPRILI</sequence>
<feature type="signal peptide" evidence="2">
    <location>
        <begin position="1"/>
        <end position="24"/>
    </location>
</feature>
<dbReference type="EMBL" id="CXPG01000022">
    <property type="protein sequence ID" value="CTQ34514.1"/>
    <property type="molecule type" value="Genomic_DNA"/>
</dbReference>
<keyword evidence="2" id="KW-0732">Signal</keyword>